<gene>
    <name evidence="2" type="ORF">Cvel_24720</name>
</gene>
<organism evidence="2">
    <name type="scientific">Chromera velia CCMP2878</name>
    <dbReference type="NCBI Taxonomy" id="1169474"/>
    <lineage>
        <taxon>Eukaryota</taxon>
        <taxon>Sar</taxon>
        <taxon>Alveolata</taxon>
        <taxon>Colpodellida</taxon>
        <taxon>Chromeraceae</taxon>
        <taxon>Chromera</taxon>
    </lineage>
</organism>
<feature type="region of interest" description="Disordered" evidence="1">
    <location>
        <begin position="64"/>
        <end position="99"/>
    </location>
</feature>
<accession>A0A0G4H5K7</accession>
<dbReference type="EMBL" id="CDMZ01001890">
    <property type="protein sequence ID" value="CEM38915.1"/>
    <property type="molecule type" value="Genomic_DNA"/>
</dbReference>
<dbReference type="AlphaFoldDB" id="A0A0G4H5K7"/>
<protein>
    <submittedName>
        <fullName evidence="2">Uncharacterized protein</fullName>
    </submittedName>
</protein>
<reference evidence="2" key="1">
    <citation type="submission" date="2014-11" db="EMBL/GenBank/DDBJ databases">
        <authorList>
            <person name="Otto D Thomas"/>
            <person name="Naeem Raeece"/>
        </authorList>
    </citation>
    <scope>NUCLEOTIDE SEQUENCE</scope>
</reference>
<dbReference type="VEuPathDB" id="CryptoDB:Cvel_24720"/>
<proteinExistence type="predicted"/>
<evidence type="ECO:0000256" key="1">
    <source>
        <dbReference type="SAM" id="MobiDB-lite"/>
    </source>
</evidence>
<sequence length="119" mass="13156">MAEGTPFGTRFTDSPYKGRLFKTSTEPLCDFVFGDGPVATKSHRGKLFTQKTSCITHISPTRHTNRLTWEDPNSPQSWTSSQRSPGGSPGFRTSSDNEALKTRYSTDKCFKPAAGVTYI</sequence>
<evidence type="ECO:0000313" key="2">
    <source>
        <dbReference type="EMBL" id="CEM38915.1"/>
    </source>
</evidence>
<feature type="compositionally biased region" description="Polar residues" evidence="1">
    <location>
        <begin position="71"/>
        <end position="97"/>
    </location>
</feature>
<name>A0A0G4H5K7_9ALVE</name>